<sequence length="244" mass="29123">MDKLYQKQLEQLRQRIPIGLKYGQTLLEITNGDLDKAEQHFADKMIALTSNKTGVKQDVAIRHLKKCNYDIALTIKSINEERYTLTELVLIKYKDNKEEALDKIVSIIEEKYQLRRNYWFDFDALKKLSSEQYCFMTIMEWLNYENWEDYQTALTFHFDIVIEQIDKNLGLYDLSDSLKNAKAILTLVYEKNEIQKEHNHYIKATNELRENDDFQKNETEFKKQRPLLISSLYELIQNNISQFP</sequence>
<reference evidence="1" key="1">
    <citation type="submission" date="2022-07" db="EMBL/GenBank/DDBJ databases">
        <title>Isolation, identification, and degradation of a PFOSA degrading strain from sewage treatment plant.</title>
        <authorList>
            <person name="Zhang L."/>
            <person name="Huo Y."/>
        </authorList>
    </citation>
    <scope>NUCLEOTIDE SEQUENCE</scope>
    <source>
        <strain evidence="1">C1</strain>
    </source>
</reference>
<name>A0ABY5IQX0_9FLAO</name>
<evidence type="ECO:0000313" key="1">
    <source>
        <dbReference type="EMBL" id="UUC45159.1"/>
    </source>
</evidence>
<accession>A0ABY5IQX0</accession>
<dbReference type="Proteomes" id="UP001059844">
    <property type="component" value="Chromosome"/>
</dbReference>
<dbReference type="RefSeq" id="WP_256550850.1">
    <property type="nucleotide sequence ID" value="NZ_CP101751.1"/>
</dbReference>
<dbReference type="EMBL" id="CP101751">
    <property type="protein sequence ID" value="UUC45159.1"/>
    <property type="molecule type" value="Genomic_DNA"/>
</dbReference>
<organism evidence="1 2">
    <name type="scientific">Flavobacterium cerinum</name>
    <dbReference type="NCBI Taxonomy" id="2502784"/>
    <lineage>
        <taxon>Bacteria</taxon>
        <taxon>Pseudomonadati</taxon>
        <taxon>Bacteroidota</taxon>
        <taxon>Flavobacteriia</taxon>
        <taxon>Flavobacteriales</taxon>
        <taxon>Flavobacteriaceae</taxon>
        <taxon>Flavobacterium</taxon>
    </lineage>
</organism>
<gene>
    <name evidence="1" type="ORF">NOX80_16230</name>
</gene>
<evidence type="ECO:0000313" key="2">
    <source>
        <dbReference type="Proteomes" id="UP001059844"/>
    </source>
</evidence>
<keyword evidence="2" id="KW-1185">Reference proteome</keyword>
<proteinExistence type="predicted"/>
<protein>
    <submittedName>
        <fullName evidence="1">Uncharacterized protein</fullName>
    </submittedName>
</protein>